<dbReference type="PROSITE" id="PS50011">
    <property type="entry name" value="PROTEIN_KINASE_DOM"/>
    <property type="match status" value="1"/>
</dbReference>
<dbReference type="Gene3D" id="3.30.200.20">
    <property type="entry name" value="Phosphorylase Kinase, domain 1"/>
    <property type="match status" value="1"/>
</dbReference>
<accession>A0ABP1RQC2</accession>
<evidence type="ECO:0000256" key="1">
    <source>
        <dbReference type="ARBA" id="ARBA00004167"/>
    </source>
</evidence>
<reference evidence="4 5" key="1">
    <citation type="submission" date="2024-08" db="EMBL/GenBank/DDBJ databases">
        <authorList>
            <person name="Cucini C."/>
            <person name="Frati F."/>
        </authorList>
    </citation>
    <scope>NUCLEOTIDE SEQUENCE [LARGE SCALE GENOMIC DNA]</scope>
</reference>
<gene>
    <name evidence="4" type="ORF">ODALV1_LOCUS24800</name>
</gene>
<dbReference type="InterPro" id="IPR020635">
    <property type="entry name" value="Tyr_kinase_cat_dom"/>
</dbReference>
<keyword evidence="2" id="KW-0547">Nucleotide-binding</keyword>
<dbReference type="Pfam" id="PF07714">
    <property type="entry name" value="PK_Tyr_Ser-Thr"/>
    <property type="match status" value="2"/>
</dbReference>
<comment type="subcellular location">
    <subcellularLocation>
        <location evidence="1">Membrane</location>
        <topology evidence="1">Single-pass membrane protein</topology>
    </subcellularLocation>
</comment>
<feature type="binding site" evidence="2">
    <location>
        <position position="351"/>
    </location>
    <ligand>
        <name>ATP</name>
        <dbReference type="ChEBI" id="CHEBI:30616"/>
    </ligand>
</feature>
<evidence type="ECO:0000256" key="2">
    <source>
        <dbReference type="PROSITE-ProRule" id="PRU10141"/>
    </source>
</evidence>
<feature type="domain" description="Protein kinase" evidence="3">
    <location>
        <begin position="324"/>
        <end position="473"/>
    </location>
</feature>
<keyword evidence="5" id="KW-1185">Reference proteome</keyword>
<dbReference type="SUPFAM" id="SSF56112">
    <property type="entry name" value="Protein kinase-like (PK-like)"/>
    <property type="match status" value="1"/>
</dbReference>
<dbReference type="InterPro" id="IPR001245">
    <property type="entry name" value="Ser-Thr/Tyr_kinase_cat_dom"/>
</dbReference>
<dbReference type="PANTHER" id="PTHR24416:SF600">
    <property type="entry name" value="PDGF- AND VEGF-RECEPTOR RELATED, ISOFORM J"/>
    <property type="match status" value="1"/>
</dbReference>
<dbReference type="InterPro" id="IPR017441">
    <property type="entry name" value="Protein_kinase_ATP_BS"/>
</dbReference>
<evidence type="ECO:0000259" key="3">
    <source>
        <dbReference type="PROSITE" id="PS50011"/>
    </source>
</evidence>
<organism evidence="4 5">
    <name type="scientific">Orchesella dallaii</name>
    <dbReference type="NCBI Taxonomy" id="48710"/>
    <lineage>
        <taxon>Eukaryota</taxon>
        <taxon>Metazoa</taxon>
        <taxon>Ecdysozoa</taxon>
        <taxon>Arthropoda</taxon>
        <taxon>Hexapoda</taxon>
        <taxon>Collembola</taxon>
        <taxon>Entomobryomorpha</taxon>
        <taxon>Entomobryoidea</taxon>
        <taxon>Orchesellidae</taxon>
        <taxon>Orchesellinae</taxon>
        <taxon>Orchesella</taxon>
    </lineage>
</organism>
<dbReference type="InterPro" id="IPR000719">
    <property type="entry name" value="Prot_kinase_dom"/>
</dbReference>
<dbReference type="PANTHER" id="PTHR24416">
    <property type="entry name" value="TYROSINE-PROTEIN KINASE RECEPTOR"/>
    <property type="match status" value="1"/>
</dbReference>
<keyword evidence="2" id="KW-0067">ATP-binding</keyword>
<comment type="caution">
    <text evidence="4">The sequence shown here is derived from an EMBL/GenBank/DDBJ whole genome shotgun (WGS) entry which is preliminary data.</text>
</comment>
<dbReference type="InterPro" id="IPR050122">
    <property type="entry name" value="RTK"/>
</dbReference>
<dbReference type="Gene3D" id="1.10.510.10">
    <property type="entry name" value="Transferase(Phosphotransferase) domain 1"/>
    <property type="match status" value="1"/>
</dbReference>
<dbReference type="SMART" id="SM00219">
    <property type="entry name" value="TyrKc"/>
    <property type="match status" value="1"/>
</dbReference>
<dbReference type="InterPro" id="IPR011009">
    <property type="entry name" value="Kinase-like_dom_sf"/>
</dbReference>
<dbReference type="EMBL" id="CAXLJM020000094">
    <property type="protein sequence ID" value="CAL8132870.1"/>
    <property type="molecule type" value="Genomic_DNA"/>
</dbReference>
<protein>
    <recommendedName>
        <fullName evidence="3">Protein kinase domain-containing protein</fullName>
    </recommendedName>
</protein>
<name>A0ABP1RQC2_9HEXA</name>
<sequence length="473" mass="53735">MDTQLDLIKISAARFQTLELLMLDDLTTRHETCPKELQRISINNEINLMPEFNASTNISISLEHKKNIFESLNCVVDHMDGRNTSAVFGVHIPVNSLPNLPLDDFPNRIIALLDKMKGKNIRLGLLIEDCSMIDLDESFTMIFNHIKYIVCNTELEPPESNPLNFARLHYKLEVARTLQLQLKFENIWQMNPTVMLRVGWPKSDKMSVDESNKNFLRYFRNVNGICTAYGIPYFINGAFQNEASSYVGWWYGNLTNISSITERESEFLGFDTWRPEVPVIPVVDNTKQTITIVSIVVLLIADTAGSAFKLNDHLKQMNPLRHFRQGKNRIGAGQFGVVYATEINGQTVAVKVAKERTKACVKSIMAEIKIMAFLGQHPHILSFVGSYTSELKRGCLPFAGLNWNESFLDDLTNGLRLSKPSFASDEIFKTLTDCWCNDPLDRPDFSDLVEIFKRLCPSDTGYAKTCEITRINN</sequence>
<evidence type="ECO:0000313" key="5">
    <source>
        <dbReference type="Proteomes" id="UP001642540"/>
    </source>
</evidence>
<proteinExistence type="predicted"/>
<dbReference type="PROSITE" id="PS00107">
    <property type="entry name" value="PROTEIN_KINASE_ATP"/>
    <property type="match status" value="1"/>
</dbReference>
<dbReference type="Proteomes" id="UP001642540">
    <property type="component" value="Unassembled WGS sequence"/>
</dbReference>
<evidence type="ECO:0000313" key="4">
    <source>
        <dbReference type="EMBL" id="CAL8132870.1"/>
    </source>
</evidence>